<feature type="region of interest" description="Disordered" evidence="20">
    <location>
        <begin position="893"/>
        <end position="925"/>
    </location>
</feature>
<comment type="catalytic activity">
    <reaction evidence="17">
        <text>a 1,2-diacyl-sn-glycero-3-phospho-(1D-myo-inositol-3-phosphate)(in) = a 1,2-diacyl-sn-glycero-3-phospho-(1D-myo-inositol-3-phosphate)(out)</text>
        <dbReference type="Rhea" id="RHEA:67920"/>
        <dbReference type="ChEBI" id="CHEBI:58088"/>
    </reaction>
</comment>
<keyword evidence="14" id="KW-0968">Cytoplasmic vesicle</keyword>
<feature type="transmembrane region" description="Helical" evidence="19">
    <location>
        <begin position="459"/>
        <end position="483"/>
    </location>
</feature>
<evidence type="ECO:0000313" key="21">
    <source>
        <dbReference type="EMBL" id="KAF8470400.1"/>
    </source>
</evidence>
<sequence length="951" mass="105720">MTSPPNNRRLPSHSLSASRSISHSVYAPTASSRPFLNMLNPLGRAYQGYTAANQSVLEEDEEDTDSASPRHEHIDLEAQALPTSTSKAPSAASAPTQRLARGAMEASLLRPNVREDDRVQEESESDDEVPQSFLIESPASRRAPLSRNGRARDKRQASNATTPIDPPRISVPPRPSEINVERPLTRSPPTAGQSNPKRGLDAYERALWNWVNVYNLDAFLQEVYLYYHGKGIYSIALKRGLNLVTVGFVITFSTFLLRCVDYSRIHPDQVTRLSDIVVERCVSHFSGFTLLFFLLFCAFYVWQIASFVLSIMRLVDMYYFYTYLLQIPDEDIQTISWPEVVRRIAAIRNSNPLTELSSSSRPRVSEGAKLDAHDIANRIMRQENFLIALFNKELLDLRVPIQRGWPPEEGKGRTLTRALEWNLQFCLMEYLFDRRGQVRKVFLKSKNRTALIDGLRRRFIFMGILNAIFAPFIIVYLLMYSFFRYFEESYKNPSSISGRTYTPFAQWKFREFNELPHLFERRLKESYPIANMYMNQFPNEKLAIIMRFAAFVAGSFAAVLLLATVIDPDLFIHLEITPHRSVFFYLSVFGGVLAIARGMIPEENRVFDSEVLMKAIVQYTHYLPDEWREQLHSKAVHTQFGELFAMKAVTFATELASVVLTPFILWFALPPCAPAIVDFFREFTVHVDGLGYVCSFAVFDFQRHGNVKFGAPTKVSDERLMSNDGKMEKSFVSFKAAHPEWMPADPSGSLYLSRIADLSARRATDDQTPRPIPTAATTDRTREYERALHESQTMAVRRRGGSAFGVGGVGFGTASAMLGQSTGTVYQSGMAQSVSLGDSDGSVALADLQPPLPIPSSLAVAGMPVPSGGSGIGSGSGELGADSQGDVRSALGESYVDGSARRHPRGGGVGARSMQEEEDEDGLGADGGVLGLLAQIYSGTSGGGAARGMLS</sequence>
<feature type="compositionally biased region" description="Low complexity" evidence="20">
    <location>
        <begin position="82"/>
        <end position="96"/>
    </location>
</feature>
<evidence type="ECO:0000256" key="12">
    <source>
        <dbReference type="ARBA" id="ARBA00023055"/>
    </source>
</evidence>
<keyword evidence="9 19" id="KW-1133">Transmembrane helix</keyword>
<dbReference type="OrthoDB" id="2020634at2759"/>
<dbReference type="AlphaFoldDB" id="A0A9P5MQQ1"/>
<dbReference type="PANTHER" id="PTHR13038">
    <property type="entry name" value="APG9 AUTOPHAGY 9"/>
    <property type="match status" value="1"/>
</dbReference>
<evidence type="ECO:0000256" key="11">
    <source>
        <dbReference type="ARBA" id="ARBA00023034"/>
    </source>
</evidence>
<comment type="function">
    <text evidence="19">Phospholipid scramblase involved in autophagy. Cycles between the preautophagosomal structure/phagophore assembly site (PAS) and the cytoplasmic vesicle pool and supplies membrane for the growing autophagosome. Lipid scramblase activity plays a key role in preautophagosomal structure/phagophore assembly by distributing the phospholipids that arrive through ATG2 from the cytoplasmic to the luminal leaflet of the bilayer, thereby driving autophagosomal membrane expansion.</text>
</comment>
<dbReference type="GO" id="GO:0034497">
    <property type="term" value="P:protein localization to phagophore assembly site"/>
    <property type="evidence" value="ECO:0007669"/>
    <property type="project" value="TreeGrafter"/>
</dbReference>
<evidence type="ECO:0000256" key="16">
    <source>
        <dbReference type="ARBA" id="ARBA00024615"/>
    </source>
</evidence>
<evidence type="ECO:0000256" key="2">
    <source>
        <dbReference type="ARBA" id="ARBA00004477"/>
    </source>
</evidence>
<feature type="transmembrane region" description="Helical" evidence="19">
    <location>
        <begin position="240"/>
        <end position="257"/>
    </location>
</feature>
<organism evidence="21 22">
    <name type="scientific">Russula ochroleuca</name>
    <dbReference type="NCBI Taxonomy" id="152965"/>
    <lineage>
        <taxon>Eukaryota</taxon>
        <taxon>Fungi</taxon>
        <taxon>Dikarya</taxon>
        <taxon>Basidiomycota</taxon>
        <taxon>Agaricomycotina</taxon>
        <taxon>Agaricomycetes</taxon>
        <taxon>Russulales</taxon>
        <taxon>Russulaceae</taxon>
        <taxon>Russula</taxon>
    </lineage>
</organism>
<evidence type="ECO:0000256" key="14">
    <source>
        <dbReference type="ARBA" id="ARBA00023329"/>
    </source>
</evidence>
<evidence type="ECO:0000313" key="22">
    <source>
        <dbReference type="Proteomes" id="UP000759537"/>
    </source>
</evidence>
<evidence type="ECO:0000256" key="7">
    <source>
        <dbReference type="ARBA" id="ARBA00022448"/>
    </source>
</evidence>
<dbReference type="Proteomes" id="UP000759537">
    <property type="component" value="Unassembled WGS sequence"/>
</dbReference>
<comment type="catalytic activity">
    <reaction evidence="16">
        <text>a 1,2-diacyl-sn-glycero-3-phosphoethanolamine(in) = a 1,2-diacyl-sn-glycero-3-phosphoethanolamine(out)</text>
        <dbReference type="Rhea" id="RHEA:38895"/>
        <dbReference type="ChEBI" id="CHEBI:64612"/>
    </reaction>
</comment>
<keyword evidence="12 19" id="KW-0445">Lipid transport</keyword>
<proteinExistence type="inferred from homology"/>
<protein>
    <recommendedName>
        <fullName evidence="6 19">Autophagy-related protein 9</fullName>
    </recommendedName>
</protein>
<feature type="transmembrane region" description="Helical" evidence="19">
    <location>
        <begin position="542"/>
        <end position="562"/>
    </location>
</feature>
<keyword evidence="8 19" id="KW-0812">Transmembrane</keyword>
<keyword evidence="10 19" id="KW-0072">Autophagy</keyword>
<keyword evidence="11" id="KW-0333">Golgi apparatus</keyword>
<feature type="compositionally biased region" description="Low complexity" evidence="20">
    <location>
        <begin position="8"/>
        <end position="24"/>
    </location>
</feature>
<evidence type="ECO:0000256" key="6">
    <source>
        <dbReference type="ARBA" id="ARBA00018074"/>
    </source>
</evidence>
<name>A0A9P5MQQ1_9AGAM</name>
<feature type="region of interest" description="Disordered" evidence="20">
    <location>
        <begin position="1"/>
        <end position="34"/>
    </location>
</feature>
<feature type="compositionally biased region" description="Pro residues" evidence="20">
    <location>
        <begin position="164"/>
        <end position="175"/>
    </location>
</feature>
<dbReference type="PANTHER" id="PTHR13038:SF10">
    <property type="entry name" value="AUTOPHAGY-RELATED PROTEIN 9"/>
    <property type="match status" value="1"/>
</dbReference>
<comment type="similarity">
    <text evidence="5 19">Belongs to the ATG9 family.</text>
</comment>
<accession>A0A9P5MQQ1</accession>
<evidence type="ECO:0000256" key="1">
    <source>
        <dbReference type="ARBA" id="ARBA00004439"/>
    </source>
</evidence>
<comment type="subcellular location">
    <subcellularLocation>
        <location evidence="1">Cytoplasmic vesicle membrane</location>
        <topology evidence="1">Multi-pass membrane protein</topology>
    </subcellularLocation>
    <subcellularLocation>
        <location evidence="2">Endoplasmic reticulum membrane</location>
        <topology evidence="2">Multi-pass membrane protein</topology>
    </subcellularLocation>
    <subcellularLocation>
        <location evidence="4">Golgi apparatus membrane</location>
        <topology evidence="4">Multi-pass membrane protein</topology>
    </subcellularLocation>
    <subcellularLocation>
        <location evidence="3 19">Preautophagosomal structure membrane</location>
        <topology evidence="3 19">Multi-pass membrane protein</topology>
    </subcellularLocation>
</comment>
<evidence type="ECO:0000256" key="5">
    <source>
        <dbReference type="ARBA" id="ARBA00006185"/>
    </source>
</evidence>
<evidence type="ECO:0000256" key="13">
    <source>
        <dbReference type="ARBA" id="ARBA00023136"/>
    </source>
</evidence>
<evidence type="ECO:0000256" key="4">
    <source>
        <dbReference type="ARBA" id="ARBA00004653"/>
    </source>
</evidence>
<feature type="transmembrane region" description="Helical" evidence="19">
    <location>
        <begin position="290"/>
        <end position="312"/>
    </location>
</feature>
<evidence type="ECO:0000256" key="20">
    <source>
        <dbReference type="SAM" id="MobiDB-lite"/>
    </source>
</evidence>
<reference evidence="21" key="1">
    <citation type="submission" date="2019-10" db="EMBL/GenBank/DDBJ databases">
        <authorList>
            <consortium name="DOE Joint Genome Institute"/>
            <person name="Kuo A."/>
            <person name="Miyauchi S."/>
            <person name="Kiss E."/>
            <person name="Drula E."/>
            <person name="Kohler A."/>
            <person name="Sanchez-Garcia M."/>
            <person name="Andreopoulos B."/>
            <person name="Barry K.W."/>
            <person name="Bonito G."/>
            <person name="Buee M."/>
            <person name="Carver A."/>
            <person name="Chen C."/>
            <person name="Cichocki N."/>
            <person name="Clum A."/>
            <person name="Culley D."/>
            <person name="Crous P.W."/>
            <person name="Fauchery L."/>
            <person name="Girlanda M."/>
            <person name="Hayes R."/>
            <person name="Keri Z."/>
            <person name="LaButti K."/>
            <person name="Lipzen A."/>
            <person name="Lombard V."/>
            <person name="Magnuson J."/>
            <person name="Maillard F."/>
            <person name="Morin E."/>
            <person name="Murat C."/>
            <person name="Nolan M."/>
            <person name="Ohm R."/>
            <person name="Pangilinan J."/>
            <person name="Pereira M."/>
            <person name="Perotto S."/>
            <person name="Peter M."/>
            <person name="Riley R."/>
            <person name="Sitrit Y."/>
            <person name="Stielow B."/>
            <person name="Szollosi G."/>
            <person name="Zifcakova L."/>
            <person name="Stursova M."/>
            <person name="Spatafora J.W."/>
            <person name="Tedersoo L."/>
            <person name="Vaario L.-M."/>
            <person name="Yamada A."/>
            <person name="Yan M."/>
            <person name="Wang P."/>
            <person name="Xu J."/>
            <person name="Bruns T."/>
            <person name="Baldrian P."/>
            <person name="Vilgalys R."/>
            <person name="Henrissat B."/>
            <person name="Grigoriev I.V."/>
            <person name="Hibbett D."/>
            <person name="Nagy L.G."/>
            <person name="Martin F.M."/>
        </authorList>
    </citation>
    <scope>NUCLEOTIDE SEQUENCE</scope>
    <source>
        <strain evidence="21">Prilba</strain>
    </source>
</reference>
<dbReference type="InterPro" id="IPR007241">
    <property type="entry name" value="Autophagy-rel_prot_9"/>
</dbReference>
<keyword evidence="7 19" id="KW-0813">Transport</keyword>
<dbReference type="GO" id="GO:0000422">
    <property type="term" value="P:autophagy of mitochondrion"/>
    <property type="evidence" value="ECO:0007669"/>
    <property type="project" value="TreeGrafter"/>
</dbReference>
<dbReference type="Pfam" id="PF04109">
    <property type="entry name" value="ATG9"/>
    <property type="match status" value="1"/>
</dbReference>
<feature type="transmembrane region" description="Helical" evidence="19">
    <location>
        <begin position="582"/>
        <end position="600"/>
    </location>
</feature>
<evidence type="ECO:0000256" key="17">
    <source>
        <dbReference type="ARBA" id="ARBA00024621"/>
    </source>
</evidence>
<evidence type="ECO:0000256" key="8">
    <source>
        <dbReference type="ARBA" id="ARBA00022692"/>
    </source>
</evidence>
<gene>
    <name evidence="21" type="ORF">DFH94DRAFT_770898</name>
</gene>
<comment type="caution">
    <text evidence="21">The sequence shown here is derived from an EMBL/GenBank/DDBJ whole genome shotgun (WGS) entry which is preliminary data.</text>
</comment>
<reference evidence="21" key="2">
    <citation type="journal article" date="2020" name="Nat. Commun.">
        <title>Large-scale genome sequencing of mycorrhizal fungi provides insights into the early evolution of symbiotic traits.</title>
        <authorList>
            <person name="Miyauchi S."/>
            <person name="Kiss E."/>
            <person name="Kuo A."/>
            <person name="Drula E."/>
            <person name="Kohler A."/>
            <person name="Sanchez-Garcia M."/>
            <person name="Morin E."/>
            <person name="Andreopoulos B."/>
            <person name="Barry K.W."/>
            <person name="Bonito G."/>
            <person name="Buee M."/>
            <person name="Carver A."/>
            <person name="Chen C."/>
            <person name="Cichocki N."/>
            <person name="Clum A."/>
            <person name="Culley D."/>
            <person name="Crous P.W."/>
            <person name="Fauchery L."/>
            <person name="Girlanda M."/>
            <person name="Hayes R.D."/>
            <person name="Keri Z."/>
            <person name="LaButti K."/>
            <person name="Lipzen A."/>
            <person name="Lombard V."/>
            <person name="Magnuson J."/>
            <person name="Maillard F."/>
            <person name="Murat C."/>
            <person name="Nolan M."/>
            <person name="Ohm R.A."/>
            <person name="Pangilinan J."/>
            <person name="Pereira M.F."/>
            <person name="Perotto S."/>
            <person name="Peter M."/>
            <person name="Pfister S."/>
            <person name="Riley R."/>
            <person name="Sitrit Y."/>
            <person name="Stielow J.B."/>
            <person name="Szollosi G."/>
            <person name="Zifcakova L."/>
            <person name="Stursova M."/>
            <person name="Spatafora J.W."/>
            <person name="Tedersoo L."/>
            <person name="Vaario L.M."/>
            <person name="Yamada A."/>
            <person name="Yan M."/>
            <person name="Wang P."/>
            <person name="Xu J."/>
            <person name="Bruns T."/>
            <person name="Baldrian P."/>
            <person name="Vilgalys R."/>
            <person name="Dunand C."/>
            <person name="Henrissat B."/>
            <person name="Grigoriev I.V."/>
            <person name="Hibbett D."/>
            <person name="Nagy L.G."/>
            <person name="Martin F.M."/>
        </authorList>
    </citation>
    <scope>NUCLEOTIDE SEQUENCE</scope>
    <source>
        <strain evidence="21">Prilba</strain>
    </source>
</reference>
<feature type="region of interest" description="Disordered" evidence="20">
    <location>
        <begin position="51"/>
        <end position="198"/>
    </location>
</feature>
<dbReference type="GO" id="GO:0005776">
    <property type="term" value="C:autophagosome"/>
    <property type="evidence" value="ECO:0007669"/>
    <property type="project" value="TreeGrafter"/>
</dbReference>
<feature type="compositionally biased region" description="Basic and acidic residues" evidence="20">
    <location>
        <begin position="112"/>
        <end position="121"/>
    </location>
</feature>
<keyword evidence="13 19" id="KW-0472">Membrane</keyword>
<dbReference type="GO" id="GO:0034727">
    <property type="term" value="P:piecemeal microautophagy of the nucleus"/>
    <property type="evidence" value="ECO:0007669"/>
    <property type="project" value="TreeGrafter"/>
</dbReference>
<keyword evidence="22" id="KW-1185">Reference proteome</keyword>
<comment type="catalytic activity">
    <reaction evidence="15">
        <text>a 1,2-diacyl-sn-glycero-3-phospho-L-serine(in) = a 1,2-diacyl-sn-glycero-3-phospho-L-serine(out)</text>
        <dbReference type="Rhea" id="RHEA:38663"/>
        <dbReference type="ChEBI" id="CHEBI:57262"/>
    </reaction>
</comment>
<dbReference type="EMBL" id="WHVB01000025">
    <property type="protein sequence ID" value="KAF8470400.1"/>
    <property type="molecule type" value="Genomic_DNA"/>
</dbReference>
<evidence type="ECO:0000256" key="9">
    <source>
        <dbReference type="ARBA" id="ARBA00022989"/>
    </source>
</evidence>
<evidence type="ECO:0000256" key="10">
    <source>
        <dbReference type="ARBA" id="ARBA00023006"/>
    </source>
</evidence>
<dbReference type="GO" id="GO:0005789">
    <property type="term" value="C:endoplasmic reticulum membrane"/>
    <property type="evidence" value="ECO:0007669"/>
    <property type="project" value="UniProtKB-SubCell"/>
</dbReference>
<dbReference type="GO" id="GO:0034045">
    <property type="term" value="C:phagophore assembly site membrane"/>
    <property type="evidence" value="ECO:0007669"/>
    <property type="project" value="UniProtKB-SubCell"/>
</dbReference>
<evidence type="ECO:0000256" key="19">
    <source>
        <dbReference type="RuleBase" id="RU364027"/>
    </source>
</evidence>
<evidence type="ECO:0000256" key="18">
    <source>
        <dbReference type="ARBA" id="ARBA00024631"/>
    </source>
</evidence>
<comment type="catalytic activity">
    <reaction evidence="18">
        <text>a 1,2-diacyl-sn-glycero-3-phosphocholine(in) = a 1,2-diacyl-sn-glycero-3-phosphocholine(out)</text>
        <dbReference type="Rhea" id="RHEA:38571"/>
        <dbReference type="ChEBI" id="CHEBI:57643"/>
    </reaction>
</comment>
<dbReference type="GO" id="GO:0061709">
    <property type="term" value="P:reticulophagy"/>
    <property type="evidence" value="ECO:0007669"/>
    <property type="project" value="TreeGrafter"/>
</dbReference>
<evidence type="ECO:0000256" key="15">
    <source>
        <dbReference type="ARBA" id="ARBA00024479"/>
    </source>
</evidence>
<dbReference type="GO" id="GO:0000139">
    <property type="term" value="C:Golgi membrane"/>
    <property type="evidence" value="ECO:0007669"/>
    <property type="project" value="UniProtKB-SubCell"/>
</dbReference>
<dbReference type="GO" id="GO:0030659">
    <property type="term" value="C:cytoplasmic vesicle membrane"/>
    <property type="evidence" value="ECO:0007669"/>
    <property type="project" value="UniProtKB-SubCell"/>
</dbReference>
<feature type="compositionally biased region" description="Polar residues" evidence="20">
    <location>
        <begin position="187"/>
        <end position="196"/>
    </location>
</feature>
<evidence type="ECO:0000256" key="3">
    <source>
        <dbReference type="ARBA" id="ARBA00004511"/>
    </source>
</evidence>
<dbReference type="GO" id="GO:0006869">
    <property type="term" value="P:lipid transport"/>
    <property type="evidence" value="ECO:0007669"/>
    <property type="project" value="UniProtKB-KW"/>
</dbReference>